<evidence type="ECO:0000313" key="5">
    <source>
        <dbReference type="EMBL" id="MTV41037.1"/>
    </source>
</evidence>
<dbReference type="AlphaFoldDB" id="A0A6L6PQR7"/>
<accession>A0A6L6PQR7</accession>
<dbReference type="SUPFAM" id="SSF51735">
    <property type="entry name" value="NAD(P)-binding Rossmann-fold domains"/>
    <property type="match status" value="1"/>
</dbReference>
<dbReference type="RefSeq" id="WP_155467126.1">
    <property type="nucleotide sequence ID" value="NZ_WNKY01000046.1"/>
</dbReference>
<dbReference type="OrthoDB" id="8770295at2"/>
<protein>
    <submittedName>
        <fullName evidence="5">NAD-dependent epimerase/dehydratase family protein</fullName>
    </submittedName>
</protein>
<reference evidence="5 6" key="1">
    <citation type="submission" date="2019-11" db="EMBL/GenBank/DDBJ databases">
        <title>Type strains purchased from KCTC, JCM and DSMZ.</title>
        <authorList>
            <person name="Lu H."/>
        </authorList>
    </citation>
    <scope>NUCLEOTIDE SEQUENCE [LARGE SCALE GENOMIC DNA]</scope>
    <source>
        <strain evidence="5 6">KCTC 22382</strain>
    </source>
</reference>
<name>A0A6L6PQR7_9BURK</name>
<dbReference type="Proteomes" id="UP000475582">
    <property type="component" value="Unassembled WGS sequence"/>
</dbReference>
<proteinExistence type="inferred from homology"/>
<organism evidence="5 6">
    <name type="scientific">Duganella radicis</name>
    <dbReference type="NCBI Taxonomy" id="551988"/>
    <lineage>
        <taxon>Bacteria</taxon>
        <taxon>Pseudomonadati</taxon>
        <taxon>Pseudomonadota</taxon>
        <taxon>Betaproteobacteria</taxon>
        <taxon>Burkholderiales</taxon>
        <taxon>Oxalobacteraceae</taxon>
        <taxon>Telluria group</taxon>
        <taxon>Duganella</taxon>
    </lineage>
</organism>
<gene>
    <name evidence="5" type="ORF">GM676_26080</name>
</gene>
<dbReference type="GO" id="GO:0016491">
    <property type="term" value="F:oxidoreductase activity"/>
    <property type="evidence" value="ECO:0007669"/>
    <property type="project" value="UniProtKB-KW"/>
</dbReference>
<keyword evidence="2" id="KW-0560">Oxidoreductase</keyword>
<comment type="similarity">
    <text evidence="1">Belongs to the NAD(P)-dependent epimerase/dehydratase family.</text>
</comment>
<evidence type="ECO:0000256" key="2">
    <source>
        <dbReference type="ARBA" id="ARBA00023002"/>
    </source>
</evidence>
<keyword evidence="3" id="KW-0520">NAD</keyword>
<evidence type="ECO:0000259" key="4">
    <source>
        <dbReference type="Pfam" id="PF01370"/>
    </source>
</evidence>
<sequence>MAKPFNRLLLTGAAGNLGKVLRPRIAAWAEIVRVSDVAAMAPAQAGEEVVRCDLSDKAAVNQLMRGVDAVLHFGGISTENTFEAVLRANIQGTYNIYEAAHLHGVRRVVFASSNHAVGFYEQNQFIDAHAPTRPDGMYGLSKVFGEQLGRYYYDRAGIETVCLRIGSSYPEPANRRMMGSWLSYDDLQEALRCSLFTPRVGFTVLFGTSDNPVRWWDNRHASHLGFRPKDSSARFAHLFPDSGAYPSPNDPLMRYVGGTFVNDGPRYGEQ</sequence>
<dbReference type="InterPro" id="IPR001509">
    <property type="entry name" value="Epimerase_deHydtase"/>
</dbReference>
<keyword evidence="6" id="KW-1185">Reference proteome</keyword>
<evidence type="ECO:0000256" key="1">
    <source>
        <dbReference type="ARBA" id="ARBA00007637"/>
    </source>
</evidence>
<dbReference type="PANTHER" id="PTHR43103:SF5">
    <property type="entry name" value="4-EPIMERASE, PUTATIVE (AFU_ORTHOLOGUE AFUA_7G00360)-RELATED"/>
    <property type="match status" value="1"/>
</dbReference>
<dbReference type="InterPro" id="IPR036291">
    <property type="entry name" value="NAD(P)-bd_dom_sf"/>
</dbReference>
<feature type="domain" description="NAD-dependent epimerase/dehydratase" evidence="4">
    <location>
        <begin position="9"/>
        <end position="169"/>
    </location>
</feature>
<dbReference type="PANTHER" id="PTHR43103">
    <property type="entry name" value="NUCLEOSIDE-DIPHOSPHATE-SUGAR EPIMERASE"/>
    <property type="match status" value="1"/>
</dbReference>
<dbReference type="Pfam" id="PF01370">
    <property type="entry name" value="Epimerase"/>
    <property type="match status" value="1"/>
</dbReference>
<evidence type="ECO:0000256" key="3">
    <source>
        <dbReference type="ARBA" id="ARBA00023027"/>
    </source>
</evidence>
<evidence type="ECO:0000313" key="6">
    <source>
        <dbReference type="Proteomes" id="UP000475582"/>
    </source>
</evidence>
<dbReference type="EMBL" id="WNKY01000046">
    <property type="protein sequence ID" value="MTV41037.1"/>
    <property type="molecule type" value="Genomic_DNA"/>
</dbReference>
<dbReference type="Gene3D" id="3.40.50.720">
    <property type="entry name" value="NAD(P)-binding Rossmann-like Domain"/>
    <property type="match status" value="1"/>
</dbReference>
<comment type="caution">
    <text evidence="5">The sequence shown here is derived from an EMBL/GenBank/DDBJ whole genome shotgun (WGS) entry which is preliminary data.</text>
</comment>